<evidence type="ECO:0000256" key="6">
    <source>
        <dbReference type="ARBA" id="ARBA00023186"/>
    </source>
</evidence>
<keyword evidence="5 7" id="KW-0472">Membrane</keyword>
<dbReference type="GO" id="GO:0005886">
    <property type="term" value="C:plasma membrane"/>
    <property type="evidence" value="ECO:0007669"/>
    <property type="project" value="UniProtKB-SubCell"/>
</dbReference>
<dbReference type="InterPro" id="IPR007791">
    <property type="entry name" value="DjlA_N"/>
</dbReference>
<evidence type="ECO:0000313" key="10">
    <source>
        <dbReference type="EMBL" id="RUO47430.1"/>
    </source>
</evidence>
<keyword evidence="2 7" id="KW-0997">Cell inner membrane</keyword>
<dbReference type="CDD" id="cd07316">
    <property type="entry name" value="terB_like_DjlA"/>
    <property type="match status" value="1"/>
</dbReference>
<dbReference type="InterPro" id="IPR029024">
    <property type="entry name" value="TerB-like"/>
</dbReference>
<dbReference type="STRING" id="519452.SAMN04488139_1606"/>
<evidence type="ECO:0000256" key="2">
    <source>
        <dbReference type="ARBA" id="ARBA00022519"/>
    </source>
</evidence>
<dbReference type="CDD" id="cd06257">
    <property type="entry name" value="DnaJ"/>
    <property type="match status" value="1"/>
</dbReference>
<feature type="topological domain" description="Cytoplasmic" evidence="7">
    <location>
        <begin position="30"/>
        <end position="266"/>
    </location>
</feature>
<dbReference type="HAMAP" id="MF_01153">
    <property type="entry name" value="DjlA"/>
    <property type="match status" value="1"/>
</dbReference>
<dbReference type="AlphaFoldDB" id="A0A432XFI8"/>
<evidence type="ECO:0000256" key="3">
    <source>
        <dbReference type="ARBA" id="ARBA00022692"/>
    </source>
</evidence>
<evidence type="ECO:0000256" key="4">
    <source>
        <dbReference type="ARBA" id="ARBA00022989"/>
    </source>
</evidence>
<name>A0A432XFI8_9GAMM</name>
<comment type="function">
    <text evidence="7">Regulatory DnaK co-chaperone. Direct interaction between DnaK and DjlA is needed for the induction of the wcaABCDE operon, involved in the synthesis of a colanic acid polysaccharide capsule, possibly through activation of the RcsB/RcsC phosphotransfer signaling pathway. The colanic acid capsule may help the bacterium survive conditions outside the host.</text>
</comment>
<dbReference type="InterPro" id="IPR050817">
    <property type="entry name" value="DjlA_DnaK_co-chaperone"/>
</dbReference>
<dbReference type="Proteomes" id="UP000286985">
    <property type="component" value="Unassembled WGS sequence"/>
</dbReference>
<evidence type="ECO:0000256" key="5">
    <source>
        <dbReference type="ARBA" id="ARBA00023136"/>
    </source>
</evidence>
<proteinExistence type="inferred from homology"/>
<evidence type="ECO:0000259" key="9">
    <source>
        <dbReference type="PROSITE" id="PS50076"/>
    </source>
</evidence>
<dbReference type="GO" id="GO:0051087">
    <property type="term" value="F:protein-folding chaperone binding"/>
    <property type="evidence" value="ECO:0007669"/>
    <property type="project" value="InterPro"/>
</dbReference>
<dbReference type="Gene3D" id="1.10.287.110">
    <property type="entry name" value="DnaJ domain"/>
    <property type="match status" value="1"/>
</dbReference>
<dbReference type="Pfam" id="PF05099">
    <property type="entry name" value="TerB"/>
    <property type="match status" value="1"/>
</dbReference>
<evidence type="ECO:0000256" key="1">
    <source>
        <dbReference type="ARBA" id="ARBA00022475"/>
    </source>
</evidence>
<protein>
    <recommendedName>
        <fullName evidence="7">Co-chaperone protein DjlA</fullName>
    </recommendedName>
</protein>
<evidence type="ECO:0000313" key="11">
    <source>
        <dbReference type="Proteomes" id="UP000286985"/>
    </source>
</evidence>
<feature type="domain" description="J" evidence="9">
    <location>
        <begin position="201"/>
        <end position="265"/>
    </location>
</feature>
<dbReference type="EMBL" id="PIPU01000004">
    <property type="protein sequence ID" value="RUO47430.1"/>
    <property type="molecule type" value="Genomic_DNA"/>
</dbReference>
<dbReference type="SMART" id="SM00271">
    <property type="entry name" value="DnaJ"/>
    <property type="match status" value="1"/>
</dbReference>
<dbReference type="InterPro" id="IPR036869">
    <property type="entry name" value="J_dom_sf"/>
</dbReference>
<evidence type="ECO:0000256" key="7">
    <source>
        <dbReference type="HAMAP-Rule" id="MF_01153"/>
    </source>
</evidence>
<keyword evidence="4 7" id="KW-1133">Transmembrane helix</keyword>
<comment type="domain">
    <text evidence="7">The transmembrane domain is a dimerization domain.</text>
</comment>
<comment type="subcellular location">
    <subcellularLocation>
        <location evidence="7">Cell inner membrane</location>
        <topology evidence="7">Single-pass type III membrane protein</topology>
    </subcellularLocation>
</comment>
<dbReference type="Gene3D" id="1.10.3680.10">
    <property type="entry name" value="TerB-like"/>
    <property type="match status" value="1"/>
</dbReference>
<gene>
    <name evidence="7" type="primary">djlA</name>
    <name evidence="10" type="ORF">CWE24_08910</name>
</gene>
<dbReference type="Pfam" id="PF00226">
    <property type="entry name" value="DnaJ"/>
    <property type="match status" value="1"/>
</dbReference>
<dbReference type="SUPFAM" id="SSF46565">
    <property type="entry name" value="Chaperone J-domain"/>
    <property type="match status" value="1"/>
</dbReference>
<dbReference type="InterPro" id="IPR001623">
    <property type="entry name" value="DnaJ_domain"/>
</dbReference>
<keyword evidence="6 7" id="KW-0143">Chaperone</keyword>
<evidence type="ECO:0000256" key="8">
    <source>
        <dbReference type="SAM" id="Phobius"/>
    </source>
</evidence>
<reference evidence="11" key="1">
    <citation type="journal article" date="2018" name="Front. Microbiol.">
        <title>Genome-Based Analysis Reveals the Taxonomy and Diversity of the Family Idiomarinaceae.</title>
        <authorList>
            <person name="Liu Y."/>
            <person name="Lai Q."/>
            <person name="Shao Z."/>
        </authorList>
    </citation>
    <scope>NUCLEOTIDE SEQUENCE [LARGE SCALE GENOMIC DNA]</scope>
    <source>
        <strain evidence="11">908033</strain>
    </source>
</reference>
<dbReference type="OrthoDB" id="9782583at2"/>
<sequence>MIWGKILGGFFGFLFARFVGLLLGLMIGHWFDRALSRAMHQGADQPQQFVSTLFAVLGHLAKSKGRVTEQDINYVTRLMDHLRLSESARAEAQESFRQGKEPNFPLVERVQKLRSQLAWRRDLLQFFLEQVLTIALHDGQVEQSEYEVLLRVTEALGFRRAQLDILLQMAQASQRFGGGYSAGGQSSGGRQAPPSRNQLDDAYAVLGVARSASFSEVKKAYRKLMNKHHPDKLAAQGLPPEMRESAQVKAQQIQAAYELIKSQQSN</sequence>
<keyword evidence="1 7" id="KW-1003">Cell membrane</keyword>
<dbReference type="PANTHER" id="PTHR24074">
    <property type="entry name" value="CO-CHAPERONE PROTEIN DJLA"/>
    <property type="match status" value="1"/>
</dbReference>
<dbReference type="RefSeq" id="WP_092840176.1">
    <property type="nucleotide sequence ID" value="NZ_FPCF01000003.1"/>
</dbReference>
<keyword evidence="11" id="KW-1185">Reference proteome</keyword>
<feature type="transmembrane region" description="Helical" evidence="8">
    <location>
        <begin position="6"/>
        <end position="31"/>
    </location>
</feature>
<comment type="caution">
    <text evidence="10">The sequence shown here is derived from an EMBL/GenBank/DDBJ whole genome shotgun (WGS) entry which is preliminary data.</text>
</comment>
<organism evidence="10 11">
    <name type="scientific">Pseudidiomarina donghaiensis</name>
    <dbReference type="NCBI Taxonomy" id="519452"/>
    <lineage>
        <taxon>Bacteria</taxon>
        <taxon>Pseudomonadati</taxon>
        <taxon>Pseudomonadota</taxon>
        <taxon>Gammaproteobacteria</taxon>
        <taxon>Alteromonadales</taxon>
        <taxon>Idiomarinaceae</taxon>
        <taxon>Pseudidiomarina</taxon>
    </lineage>
</organism>
<dbReference type="InterPro" id="IPR023749">
    <property type="entry name" value="DjlA"/>
</dbReference>
<accession>A0A432XFI8</accession>
<feature type="topological domain" description="Periplasmic" evidence="7">
    <location>
        <begin position="1"/>
        <end position="5"/>
    </location>
</feature>
<keyword evidence="3 7" id="KW-0812">Transmembrane</keyword>
<dbReference type="PROSITE" id="PS50076">
    <property type="entry name" value="DNAJ_2"/>
    <property type="match status" value="1"/>
</dbReference>
<comment type="subunit">
    <text evidence="7">Homodimer.</text>
</comment>
<dbReference type="NCBIfam" id="NF006948">
    <property type="entry name" value="PRK09430.1"/>
    <property type="match status" value="1"/>
</dbReference>
<dbReference type="PRINTS" id="PR00625">
    <property type="entry name" value="JDOMAIN"/>
</dbReference>